<reference evidence="3 4" key="1">
    <citation type="submission" date="2018-09" db="EMBL/GenBank/DDBJ databases">
        <title>Genomic Encyclopedia of Archaeal and Bacterial Type Strains, Phase II (KMG-II): from individual species to whole genera.</title>
        <authorList>
            <person name="Goeker M."/>
        </authorList>
    </citation>
    <scope>NUCLEOTIDE SEQUENCE [LARGE SCALE GENOMIC DNA]</scope>
    <source>
        <strain evidence="3 4">DSM 27148</strain>
    </source>
</reference>
<protein>
    <submittedName>
        <fullName evidence="3">Transglutaminase superfamily protein</fullName>
    </submittedName>
</protein>
<evidence type="ECO:0000259" key="1">
    <source>
        <dbReference type="Pfam" id="PF01841"/>
    </source>
</evidence>
<dbReference type="Pfam" id="PF01841">
    <property type="entry name" value="Transglut_core"/>
    <property type="match status" value="1"/>
</dbReference>
<comment type="caution">
    <text evidence="3">The sequence shown here is derived from an EMBL/GenBank/DDBJ whole genome shotgun (WGS) entry which is preliminary data.</text>
</comment>
<dbReference type="AlphaFoldDB" id="A0A419VU95"/>
<dbReference type="Gene3D" id="3.10.620.30">
    <property type="match status" value="1"/>
</dbReference>
<dbReference type="Pfam" id="PF12969">
    <property type="entry name" value="DUF3857"/>
    <property type="match status" value="1"/>
</dbReference>
<dbReference type="Proteomes" id="UP000283387">
    <property type="component" value="Unassembled WGS sequence"/>
</dbReference>
<dbReference type="Gene3D" id="2.60.120.1130">
    <property type="match status" value="1"/>
</dbReference>
<evidence type="ECO:0000313" key="4">
    <source>
        <dbReference type="Proteomes" id="UP000283387"/>
    </source>
</evidence>
<dbReference type="RefSeq" id="WP_120275757.1">
    <property type="nucleotide sequence ID" value="NZ_RAPN01000006.1"/>
</dbReference>
<dbReference type="OrthoDB" id="8595007at2"/>
<feature type="domain" description="Transglutaminase-like" evidence="1">
    <location>
        <begin position="279"/>
        <end position="358"/>
    </location>
</feature>
<name>A0A419VU95_9BACT</name>
<dbReference type="Gene3D" id="2.60.40.3140">
    <property type="match status" value="1"/>
</dbReference>
<dbReference type="EMBL" id="RAPN01000006">
    <property type="protein sequence ID" value="RKD85098.1"/>
    <property type="molecule type" value="Genomic_DNA"/>
</dbReference>
<evidence type="ECO:0000313" key="3">
    <source>
        <dbReference type="EMBL" id="RKD85098.1"/>
    </source>
</evidence>
<dbReference type="SUPFAM" id="SSF54001">
    <property type="entry name" value="Cysteine proteinases"/>
    <property type="match status" value="1"/>
</dbReference>
<sequence length="640" mass="74905">MRKILITYLIVVTAMTSWGKAGDDFEKIRKEYSRYNAVITEREEFYLFDLVDDSVNVTQTVSQKTLMLNEFSKEFTNDQIVYDSFSKLLEKEAYTLVPNGNKYSKVMVENFQESSDMDASIFYDDSKKLKFAYPSLQQGAVTALNYKLSYVDPHFIRSAFFQSYIPIIKDKVVLKIHENIDVGYQLRNSDQANIQVKTYQKGKYKYIEFEVANVDRFKYHLGEYYSLRNICPHVIIYMKEARLASETKQYYGDVDDLYRFSSQYVTEANVDDNDELSALVKELTNGLSDEEKARQIYYWVQKNIKYIAYSEGYDGFRPMKAVDVYKKRFGDCKGMSSLIRKMMLLAGLDAKFTWVGTRHIPYSYTEVPLPITDNHMIVSYFVNDSVIVLDGTFKYLDYGVVPYHIQGKEIMIGMDDDKCMIHKLPVTPPEYSVLSDSVCISLDQDLVIGKAKRIQTGFNKVEIAHAMDGVKPDDYRKRFSRIFEKGNNKFLVDSFQVINLFEYDRPAEIDYEFKLQDYCKHFGDEVYINLNMDKSYQTMVADTSNIISPIENDFYCMEKYTTVFEVPEGYQVDFIPEGGEYQSKDFGFNIQYKQEGNRIIMQNVIRFEFFVLLEDQLDDWNKMISELNKQYRSTVVLKKL</sequence>
<evidence type="ECO:0000259" key="2">
    <source>
        <dbReference type="Pfam" id="PF12969"/>
    </source>
</evidence>
<proteinExistence type="predicted"/>
<dbReference type="InterPro" id="IPR038765">
    <property type="entry name" value="Papain-like_cys_pep_sf"/>
</dbReference>
<gene>
    <name evidence="3" type="ORF">BC643_4617</name>
</gene>
<accession>A0A419VU95</accession>
<dbReference type="InterPro" id="IPR024618">
    <property type="entry name" value="DUF3857"/>
</dbReference>
<keyword evidence="4" id="KW-1185">Reference proteome</keyword>
<dbReference type="InterPro" id="IPR002931">
    <property type="entry name" value="Transglutaminase-like"/>
</dbReference>
<organism evidence="3 4">
    <name type="scientific">Mangrovibacterium diazotrophicum</name>
    <dbReference type="NCBI Taxonomy" id="1261403"/>
    <lineage>
        <taxon>Bacteria</taxon>
        <taxon>Pseudomonadati</taxon>
        <taxon>Bacteroidota</taxon>
        <taxon>Bacteroidia</taxon>
        <taxon>Marinilabiliales</taxon>
        <taxon>Prolixibacteraceae</taxon>
        <taxon>Mangrovibacterium</taxon>
    </lineage>
</organism>
<feature type="domain" description="DUF3857" evidence="2">
    <location>
        <begin position="58"/>
        <end position="215"/>
    </location>
</feature>